<dbReference type="Proteomes" id="UP000033423">
    <property type="component" value="Unassembled WGS sequence"/>
</dbReference>
<dbReference type="InterPro" id="IPR027417">
    <property type="entry name" value="P-loop_NTPase"/>
</dbReference>
<organism evidence="2 3">
    <name type="scientific">Candidatus Magnetobacterium bavaricum</name>
    <dbReference type="NCBI Taxonomy" id="29290"/>
    <lineage>
        <taxon>Bacteria</taxon>
        <taxon>Pseudomonadati</taxon>
        <taxon>Nitrospirota</taxon>
        <taxon>Thermodesulfovibrionia</taxon>
        <taxon>Thermodesulfovibrionales</taxon>
        <taxon>Candidatus Magnetobacteriaceae</taxon>
        <taxon>Candidatus Magnetobacterium</taxon>
    </lineage>
</organism>
<protein>
    <submittedName>
        <fullName evidence="2">Cobyrinic acid a,c-diamide synthase</fullName>
    </submittedName>
</protein>
<dbReference type="InterPro" id="IPR025669">
    <property type="entry name" value="AAA_dom"/>
</dbReference>
<gene>
    <name evidence="2" type="ORF">MBAV_004153</name>
</gene>
<dbReference type="Pfam" id="PF13614">
    <property type="entry name" value="AAA_31"/>
    <property type="match status" value="1"/>
</dbReference>
<dbReference type="Gene3D" id="3.40.50.300">
    <property type="entry name" value="P-loop containing nucleotide triphosphate hydrolases"/>
    <property type="match status" value="1"/>
</dbReference>
<dbReference type="CDD" id="cd02042">
    <property type="entry name" value="ParAB_family"/>
    <property type="match status" value="1"/>
</dbReference>
<accession>A0A0F3GSI5</accession>
<comment type="caution">
    <text evidence="2">The sequence shown here is derived from an EMBL/GenBank/DDBJ whole genome shotgun (WGS) entry which is preliminary data.</text>
</comment>
<dbReference type="PANTHER" id="PTHR13696:SF52">
    <property type="entry name" value="PARA FAMILY PROTEIN CT_582"/>
    <property type="match status" value="1"/>
</dbReference>
<reference evidence="2 3" key="1">
    <citation type="submission" date="2015-02" db="EMBL/GenBank/DDBJ databases">
        <title>Single-cell genomics of uncultivated deep-branching MTB reveals a conserved set of magnetosome genes.</title>
        <authorList>
            <person name="Kolinko S."/>
            <person name="Richter M."/>
            <person name="Glockner F.O."/>
            <person name="Brachmann A."/>
            <person name="Schuler D."/>
        </authorList>
    </citation>
    <scope>NUCLEOTIDE SEQUENCE [LARGE SCALE GENOMIC DNA]</scope>
    <source>
        <strain evidence="2">TM-1</strain>
    </source>
</reference>
<evidence type="ECO:0000313" key="2">
    <source>
        <dbReference type="EMBL" id="KJU83653.1"/>
    </source>
</evidence>
<proteinExistence type="predicted"/>
<name>A0A0F3GSI5_9BACT</name>
<dbReference type="PANTHER" id="PTHR13696">
    <property type="entry name" value="P-LOOP CONTAINING NUCLEOSIDE TRIPHOSPHATE HYDROLASE"/>
    <property type="match status" value="1"/>
</dbReference>
<dbReference type="AlphaFoldDB" id="A0A0F3GSI5"/>
<sequence length="301" mass="33250">MTDGQTKAKVISFINFKGGVGKTSNTVNIAGELAIKGHRVLVIDMDPQANSSIWLMGEDRFLAMYKKNAPKRQTVYHICLAIKKNQKYDIDSAIIKSVGNKDGIAPISLDLLPADYGMVDLEDQLTSVLDMGILQSIICNDNRGQSIIDRYEFVLIDCPPSLSIFARNALRASDFYIIPTIPSFLSRVGMNVLSYKVNKITANNKLNLKLLGIILNLGNPQTDAYKKAVGLIEKDLKKLIGDKIVDSKAEIFKTHIHNLVGITEVAEKNITLAIAIGASYSKPKELYQNVTLNILSHPYIK</sequence>
<keyword evidence="3" id="KW-1185">Reference proteome</keyword>
<feature type="domain" description="AAA" evidence="1">
    <location>
        <begin position="8"/>
        <end position="208"/>
    </location>
</feature>
<evidence type="ECO:0000259" key="1">
    <source>
        <dbReference type="Pfam" id="PF13614"/>
    </source>
</evidence>
<dbReference type="EMBL" id="LACI01001798">
    <property type="protein sequence ID" value="KJU83653.1"/>
    <property type="molecule type" value="Genomic_DNA"/>
</dbReference>
<evidence type="ECO:0000313" key="3">
    <source>
        <dbReference type="Proteomes" id="UP000033423"/>
    </source>
</evidence>
<dbReference type="InterPro" id="IPR050678">
    <property type="entry name" value="DNA_Partitioning_ATPase"/>
</dbReference>
<dbReference type="SUPFAM" id="SSF52540">
    <property type="entry name" value="P-loop containing nucleoside triphosphate hydrolases"/>
    <property type="match status" value="1"/>
</dbReference>